<reference evidence="1" key="1">
    <citation type="submission" date="2016-03" db="EMBL/GenBank/DDBJ databases">
        <title>Draft genome sequence of Rosellinia necatrix.</title>
        <authorList>
            <person name="Kanematsu S."/>
        </authorList>
    </citation>
    <scope>NUCLEOTIDE SEQUENCE [LARGE SCALE GENOMIC DNA]</scope>
    <source>
        <strain evidence="1">W97</strain>
    </source>
</reference>
<dbReference type="Proteomes" id="UP000054516">
    <property type="component" value="Unassembled WGS sequence"/>
</dbReference>
<evidence type="ECO:0000313" key="2">
    <source>
        <dbReference type="Proteomes" id="UP000054516"/>
    </source>
</evidence>
<accession>A0A1S8A4M9</accession>
<organism evidence="1">
    <name type="scientific">Rosellinia necatrix</name>
    <name type="common">White root-rot fungus</name>
    <dbReference type="NCBI Taxonomy" id="77044"/>
    <lineage>
        <taxon>Eukaryota</taxon>
        <taxon>Fungi</taxon>
        <taxon>Dikarya</taxon>
        <taxon>Ascomycota</taxon>
        <taxon>Pezizomycotina</taxon>
        <taxon>Sordariomycetes</taxon>
        <taxon>Xylariomycetidae</taxon>
        <taxon>Xylariales</taxon>
        <taxon>Xylariaceae</taxon>
        <taxon>Rosellinia</taxon>
    </lineage>
</organism>
<evidence type="ECO:0000313" key="1">
    <source>
        <dbReference type="EMBL" id="GAW25058.1"/>
    </source>
</evidence>
<dbReference type="AlphaFoldDB" id="A0A1S8A4M9"/>
<name>A0A1S8A4M9_ROSNE</name>
<proteinExistence type="predicted"/>
<gene>
    <name evidence="1" type="ORF">SAMD00023353_0102480</name>
</gene>
<keyword evidence="2" id="KW-1185">Reference proteome</keyword>
<dbReference type="EMBL" id="DF977446">
    <property type="protein sequence ID" value="GAW25058.1"/>
    <property type="molecule type" value="Genomic_DNA"/>
</dbReference>
<protein>
    <submittedName>
        <fullName evidence="1">Uncharacterized protein</fullName>
    </submittedName>
</protein>
<sequence>MGSLFILTEFLDIHNEILVVVKRGKGVDYQQKKVKVQHSDPPLLGTLGFSLMTVRMEDDEFVVYNEDTPSEEEDGPGGVLVETDVYTQPYEYNWNHLDRRVYTNMF</sequence>
<dbReference type="OrthoDB" id="72726at2759"/>